<dbReference type="EMBL" id="RAHH01000012">
    <property type="protein sequence ID" value="RJT43999.1"/>
    <property type="molecule type" value="Genomic_DNA"/>
</dbReference>
<reference evidence="6 7" key="1">
    <citation type="submission" date="2018-09" db="EMBL/GenBank/DDBJ databases">
        <authorList>
            <person name="Le Fleche-Mateos A."/>
        </authorList>
    </citation>
    <scope>NUCLEOTIDE SEQUENCE [LARGE SCALE GENOMIC DNA]</scope>
    <source>
        <strain evidence="6 7">DSM 27399</strain>
    </source>
</reference>
<dbReference type="GO" id="GO:0051287">
    <property type="term" value="F:NAD binding"/>
    <property type="evidence" value="ECO:0007669"/>
    <property type="project" value="InterPro"/>
</dbReference>
<dbReference type="GO" id="GO:0050661">
    <property type="term" value="F:NADP binding"/>
    <property type="evidence" value="ECO:0007669"/>
    <property type="project" value="InterPro"/>
</dbReference>
<dbReference type="PANTHER" id="PTHR43580">
    <property type="entry name" value="OXIDOREDUCTASE GLYR1-RELATED"/>
    <property type="match status" value="1"/>
</dbReference>
<evidence type="ECO:0000256" key="1">
    <source>
        <dbReference type="ARBA" id="ARBA00023002"/>
    </source>
</evidence>
<dbReference type="InterPro" id="IPR036291">
    <property type="entry name" value="NAD(P)-bd_dom_sf"/>
</dbReference>
<dbReference type="GO" id="GO:0016616">
    <property type="term" value="F:oxidoreductase activity, acting on the CH-OH group of donors, NAD or NADP as acceptor"/>
    <property type="evidence" value="ECO:0007669"/>
    <property type="project" value="UniProtKB-ARBA"/>
</dbReference>
<dbReference type="InterPro" id="IPR008927">
    <property type="entry name" value="6-PGluconate_DH-like_C_sf"/>
</dbReference>
<feature type="domain" description="6-phosphogluconate dehydrogenase NADP-binding" evidence="4">
    <location>
        <begin position="12"/>
        <end position="172"/>
    </location>
</feature>
<evidence type="ECO:0000259" key="4">
    <source>
        <dbReference type="Pfam" id="PF03446"/>
    </source>
</evidence>
<dbReference type="PANTHER" id="PTHR43580:SF2">
    <property type="entry name" value="CYTOKINE-LIKE NUCLEAR FACTOR N-PAC"/>
    <property type="match status" value="1"/>
</dbReference>
<dbReference type="InterPro" id="IPR015815">
    <property type="entry name" value="HIBADH-related"/>
</dbReference>
<keyword evidence="7" id="KW-1185">Reference proteome</keyword>
<keyword evidence="2" id="KW-0520">NAD</keyword>
<dbReference type="AlphaFoldDB" id="A0A419N8K0"/>
<dbReference type="PIRSF" id="PIRSF000103">
    <property type="entry name" value="HIBADH"/>
    <property type="match status" value="1"/>
</dbReference>
<feature type="domain" description="3-hydroxyisobutyrate dehydrogenase-like NAD-binding" evidence="5">
    <location>
        <begin position="175"/>
        <end position="293"/>
    </location>
</feature>
<dbReference type="InterPro" id="IPR051265">
    <property type="entry name" value="HIBADH-related_NP60_sf"/>
</dbReference>
<dbReference type="RefSeq" id="WP_120132917.1">
    <property type="nucleotide sequence ID" value="NZ_RAHH01000012.1"/>
</dbReference>
<protein>
    <submittedName>
        <fullName evidence="6">NAD(P)-dependent oxidoreductase</fullName>
    </submittedName>
</protein>
<dbReference type="Proteomes" id="UP000284908">
    <property type="component" value="Unassembled WGS sequence"/>
</dbReference>
<gene>
    <name evidence="6" type="ORF">D6C13_11675</name>
</gene>
<dbReference type="Pfam" id="PF03446">
    <property type="entry name" value="NAD_binding_2"/>
    <property type="match status" value="1"/>
</dbReference>
<evidence type="ECO:0000259" key="5">
    <source>
        <dbReference type="Pfam" id="PF14833"/>
    </source>
</evidence>
<name>A0A419N8K0_9GAMM</name>
<dbReference type="Gene3D" id="3.40.50.720">
    <property type="entry name" value="NAD(P)-binding Rossmann-like Domain"/>
    <property type="match status" value="1"/>
</dbReference>
<evidence type="ECO:0000256" key="3">
    <source>
        <dbReference type="PIRSR" id="PIRSR000103-1"/>
    </source>
</evidence>
<sequence>MSQQTCQQQPVVAVLGLGAMGHAFAANLIKKGFTTRVWNRTASRGDDLVAAGALRGLTPREAVQGADVVITMLSDAATSLEVYQGDNGLLAGLKQGGIIAQMGTLGVEGTESLIALIKAQRPDVVFFDAPVSGTKAPAEQAQIVVLASGDREKGAAVEPVFAAISKATKWLGEAGRASKMKLVVNAWLIAMMEGIAESTQLAEELGFTTDDLWNVLEGGPLAAPYIKGKMEMFKSGDYTPQMQLTWALKDINLAIDAGSKLELPVMKRISQTWQSAVDGGYGDQDLAVVYRYLGSKSSQ</sequence>
<dbReference type="Pfam" id="PF14833">
    <property type="entry name" value="NAD_binding_11"/>
    <property type="match status" value="1"/>
</dbReference>
<organism evidence="6 7">
    <name type="scientific">Rahnella woolbedingensis</name>
    <dbReference type="NCBI Taxonomy" id="1510574"/>
    <lineage>
        <taxon>Bacteria</taxon>
        <taxon>Pseudomonadati</taxon>
        <taxon>Pseudomonadota</taxon>
        <taxon>Gammaproteobacteria</taxon>
        <taxon>Enterobacterales</taxon>
        <taxon>Yersiniaceae</taxon>
        <taxon>Rahnella</taxon>
    </lineage>
</organism>
<evidence type="ECO:0000313" key="7">
    <source>
        <dbReference type="Proteomes" id="UP000284908"/>
    </source>
</evidence>
<dbReference type="OrthoDB" id="9786703at2"/>
<comment type="caution">
    <text evidence="6">The sequence shown here is derived from an EMBL/GenBank/DDBJ whole genome shotgun (WGS) entry which is preliminary data.</text>
</comment>
<feature type="active site" evidence="3">
    <location>
        <position position="181"/>
    </location>
</feature>
<keyword evidence="1" id="KW-0560">Oxidoreductase</keyword>
<dbReference type="InterPro" id="IPR013328">
    <property type="entry name" value="6PGD_dom2"/>
</dbReference>
<proteinExistence type="predicted"/>
<accession>A0A419N8K0</accession>
<evidence type="ECO:0000256" key="2">
    <source>
        <dbReference type="ARBA" id="ARBA00023027"/>
    </source>
</evidence>
<evidence type="ECO:0000313" key="6">
    <source>
        <dbReference type="EMBL" id="RJT43999.1"/>
    </source>
</evidence>
<dbReference type="SUPFAM" id="SSF51735">
    <property type="entry name" value="NAD(P)-binding Rossmann-fold domains"/>
    <property type="match status" value="1"/>
</dbReference>
<dbReference type="InterPro" id="IPR029154">
    <property type="entry name" value="HIBADH-like_NADP-bd"/>
</dbReference>
<dbReference type="InterPro" id="IPR006115">
    <property type="entry name" value="6PGDH_NADP-bd"/>
</dbReference>
<dbReference type="Gene3D" id="1.10.1040.10">
    <property type="entry name" value="N-(1-d-carboxylethyl)-l-norvaline Dehydrogenase, domain 2"/>
    <property type="match status" value="1"/>
</dbReference>
<dbReference type="SUPFAM" id="SSF48179">
    <property type="entry name" value="6-phosphogluconate dehydrogenase C-terminal domain-like"/>
    <property type="match status" value="1"/>
</dbReference>